<dbReference type="PANTHER" id="PTHR36383">
    <property type="entry name" value="OS09G0529350 PROTEIN"/>
    <property type="match status" value="1"/>
</dbReference>
<keyword evidence="2" id="KW-0472">Membrane</keyword>
<dbReference type="AlphaFoldDB" id="A9U4S2"/>
<dbReference type="STRING" id="3218.A9U4S2"/>
<dbReference type="GeneID" id="112286238"/>
<organism>
    <name type="scientific">Physcomitrium patens</name>
    <name type="common">Spreading-leaved earth moss</name>
    <name type="synonym">Physcomitrella patens</name>
    <dbReference type="NCBI Taxonomy" id="3218"/>
    <lineage>
        <taxon>Eukaryota</taxon>
        <taxon>Viridiplantae</taxon>
        <taxon>Streptophyta</taxon>
        <taxon>Embryophyta</taxon>
        <taxon>Bryophyta</taxon>
        <taxon>Bryophytina</taxon>
        <taxon>Bryopsida</taxon>
        <taxon>Funariidae</taxon>
        <taxon>Funariales</taxon>
        <taxon>Funariaceae</taxon>
        <taxon>Physcomitrium</taxon>
    </lineage>
</organism>
<dbReference type="EnsemblPlants" id="Pp3c9_20020V3.2">
    <property type="protein sequence ID" value="Pp3c9_20020V3.2"/>
    <property type="gene ID" value="Pp3c9_20020"/>
</dbReference>
<keyword evidence="1" id="KW-0175">Coiled coil</keyword>
<reference evidence="5" key="3">
    <citation type="submission" date="2020-12" db="UniProtKB">
        <authorList>
            <consortium name="EnsemblPlants"/>
        </authorList>
    </citation>
    <scope>IDENTIFICATION</scope>
</reference>
<accession>A9U4S2</accession>
<evidence type="ECO:0000256" key="2">
    <source>
        <dbReference type="SAM" id="Phobius"/>
    </source>
</evidence>
<dbReference type="PaxDb" id="3218-PP1S534_6V6.1"/>
<evidence type="ECO:0000313" key="5">
    <source>
        <dbReference type="EnsemblPlants" id="Pp3c9_20020V3.1"/>
    </source>
</evidence>
<dbReference type="Gramene" id="Pp3c9_20020V3.1">
    <property type="protein sequence ID" value="Pp3c9_20020V3.1"/>
    <property type="gene ID" value="Pp3c9_20020"/>
</dbReference>
<gene>
    <name evidence="5" type="primary">LOC112286238</name>
    <name evidence="4" type="ORF">PHYPA_012953</name>
    <name evidence="3" type="ORF">PHYPADRAFT_110697</name>
</gene>
<keyword evidence="2" id="KW-0812">Transmembrane</keyword>
<keyword evidence="6" id="KW-1185">Reference proteome</keyword>
<dbReference type="OrthoDB" id="198474at2759"/>
<feature type="coiled-coil region" evidence="1">
    <location>
        <begin position="88"/>
        <end position="160"/>
    </location>
</feature>
<evidence type="ECO:0000256" key="1">
    <source>
        <dbReference type="SAM" id="Coils"/>
    </source>
</evidence>
<feature type="transmembrane region" description="Helical" evidence="2">
    <location>
        <begin position="194"/>
        <end position="211"/>
    </location>
</feature>
<dbReference type="OMA" id="KWETANI"/>
<dbReference type="Proteomes" id="UP000006727">
    <property type="component" value="Chromosome 9"/>
</dbReference>
<evidence type="ECO:0000313" key="3">
    <source>
        <dbReference type="EMBL" id="EDQ49332.1"/>
    </source>
</evidence>
<name>A9U4S2_PHYPA</name>
<feature type="transmembrane region" description="Helical" evidence="2">
    <location>
        <begin position="217"/>
        <end position="237"/>
    </location>
</feature>
<reference evidence="3 6" key="1">
    <citation type="journal article" date="2008" name="Science">
        <title>The Physcomitrella genome reveals evolutionary insights into the conquest of land by plants.</title>
        <authorList>
            <person name="Rensing S."/>
            <person name="Lang D."/>
            <person name="Zimmer A."/>
            <person name="Terry A."/>
            <person name="Salamov A."/>
            <person name="Shapiro H."/>
            <person name="Nishiyama T."/>
            <person name="Perroud P.-F."/>
            <person name="Lindquist E."/>
            <person name="Kamisugi Y."/>
            <person name="Tanahashi T."/>
            <person name="Sakakibara K."/>
            <person name="Fujita T."/>
            <person name="Oishi K."/>
            <person name="Shin-I T."/>
            <person name="Kuroki Y."/>
            <person name="Toyoda A."/>
            <person name="Suzuki Y."/>
            <person name="Hashimoto A."/>
            <person name="Yamaguchi K."/>
            <person name="Sugano A."/>
            <person name="Kohara Y."/>
            <person name="Fujiyama A."/>
            <person name="Anterola A."/>
            <person name="Aoki S."/>
            <person name="Ashton N."/>
            <person name="Barbazuk W.B."/>
            <person name="Barker E."/>
            <person name="Bennetzen J."/>
            <person name="Bezanilla M."/>
            <person name="Blankenship R."/>
            <person name="Cho S.H."/>
            <person name="Dutcher S."/>
            <person name="Estelle M."/>
            <person name="Fawcett J.A."/>
            <person name="Gundlach H."/>
            <person name="Hanada K."/>
            <person name="Heyl A."/>
            <person name="Hicks K.A."/>
            <person name="Hugh J."/>
            <person name="Lohr M."/>
            <person name="Mayer K."/>
            <person name="Melkozernov A."/>
            <person name="Murata T."/>
            <person name="Nelson D."/>
            <person name="Pils B."/>
            <person name="Prigge M."/>
            <person name="Reiss B."/>
            <person name="Renner T."/>
            <person name="Rombauts S."/>
            <person name="Rushton P."/>
            <person name="Sanderfoot A."/>
            <person name="Schween G."/>
            <person name="Shiu S.-H."/>
            <person name="Stueber K."/>
            <person name="Theodoulou F.L."/>
            <person name="Tu H."/>
            <person name="Van de Peer Y."/>
            <person name="Verrier P.J."/>
            <person name="Waters E."/>
            <person name="Wood A."/>
            <person name="Yang L."/>
            <person name="Cove D."/>
            <person name="Cuming A."/>
            <person name="Hasebe M."/>
            <person name="Lucas S."/>
            <person name="Mishler D.B."/>
            <person name="Reski R."/>
            <person name="Grigoriev I."/>
            <person name="Quatrano R.S."/>
            <person name="Boore J.L."/>
        </authorList>
    </citation>
    <scope>NUCLEOTIDE SEQUENCE [LARGE SCALE GENOMIC DNA]</scope>
    <source>
        <strain evidence="5 6">cv. Gransden 2004</strain>
    </source>
</reference>
<dbReference type="HOGENOM" id="CLU_076751_0_0_1"/>
<keyword evidence="2" id="KW-1133">Transmembrane helix</keyword>
<dbReference type="RefSeq" id="XP_024383715.1">
    <property type="nucleotide sequence ID" value="XM_024527947.2"/>
</dbReference>
<dbReference type="Gramene" id="Pp3c9_20020V3.2">
    <property type="protein sequence ID" value="Pp3c9_20020V3.2"/>
    <property type="gene ID" value="Pp3c9_20020"/>
</dbReference>
<dbReference type="PANTHER" id="PTHR36383:SF1">
    <property type="entry name" value="PROTEIN, PUTATIVE-RELATED"/>
    <property type="match status" value="1"/>
</dbReference>
<dbReference type="EMBL" id="ABEU02000009">
    <property type="protein sequence ID" value="PNR48476.1"/>
    <property type="molecule type" value="Genomic_DNA"/>
</dbReference>
<evidence type="ECO:0000313" key="6">
    <source>
        <dbReference type="Proteomes" id="UP000006727"/>
    </source>
</evidence>
<proteinExistence type="predicted"/>
<dbReference type="eggNOG" id="ENOG502QRMN">
    <property type="taxonomic scope" value="Eukaryota"/>
</dbReference>
<protein>
    <submittedName>
        <fullName evidence="3">Predicted protein</fullName>
    </submittedName>
</protein>
<dbReference type="EMBL" id="DS545403">
    <property type="protein sequence ID" value="EDQ49332.1"/>
    <property type="molecule type" value="Genomic_DNA"/>
</dbReference>
<dbReference type="EnsemblPlants" id="Pp3c9_20020V3.1">
    <property type="protein sequence ID" value="Pp3c9_20020V3.1"/>
    <property type="gene ID" value="Pp3c9_20020"/>
</dbReference>
<reference evidence="4 6" key="2">
    <citation type="journal article" date="2018" name="Plant J.">
        <title>The Physcomitrella patens chromosome-scale assembly reveals moss genome structure and evolution.</title>
        <authorList>
            <person name="Lang D."/>
            <person name="Ullrich K.K."/>
            <person name="Murat F."/>
            <person name="Fuchs J."/>
            <person name="Jenkins J."/>
            <person name="Haas F.B."/>
            <person name="Piednoel M."/>
            <person name="Gundlach H."/>
            <person name="Van Bel M."/>
            <person name="Meyberg R."/>
            <person name="Vives C."/>
            <person name="Morata J."/>
            <person name="Symeonidi A."/>
            <person name="Hiss M."/>
            <person name="Muchero W."/>
            <person name="Kamisugi Y."/>
            <person name="Saleh O."/>
            <person name="Blanc G."/>
            <person name="Decker E.L."/>
            <person name="van Gessel N."/>
            <person name="Grimwood J."/>
            <person name="Hayes R.D."/>
            <person name="Graham S.W."/>
            <person name="Gunter L.E."/>
            <person name="McDaniel S.F."/>
            <person name="Hoernstein S.N.W."/>
            <person name="Larsson A."/>
            <person name="Li F.W."/>
            <person name="Perroud P.F."/>
            <person name="Phillips J."/>
            <person name="Ranjan P."/>
            <person name="Rokshar D.S."/>
            <person name="Rothfels C.J."/>
            <person name="Schneider L."/>
            <person name="Shu S."/>
            <person name="Stevenson D.W."/>
            <person name="Thummler F."/>
            <person name="Tillich M."/>
            <person name="Villarreal Aguilar J.C."/>
            <person name="Widiez T."/>
            <person name="Wong G.K."/>
            <person name="Wymore A."/>
            <person name="Zhang Y."/>
            <person name="Zimmer A.D."/>
            <person name="Quatrano R.S."/>
            <person name="Mayer K.F.X."/>
            <person name="Goodstein D."/>
            <person name="Casacuberta J.M."/>
            <person name="Vandepoele K."/>
            <person name="Reski R."/>
            <person name="Cuming A.C."/>
            <person name="Tuskan G.A."/>
            <person name="Maumus F."/>
            <person name="Salse J."/>
            <person name="Schmutz J."/>
            <person name="Rensing S.A."/>
        </authorList>
    </citation>
    <scope>NUCLEOTIDE SEQUENCE [LARGE SCALE GENOMIC DNA]</scope>
    <source>
        <strain evidence="5 6">cv. Gransden 2004</strain>
    </source>
</reference>
<sequence length="323" mass="34437">MAAISHVSGMIGCRLAPSSSMRCGLPGDRPSGGIRGKRELRFGIGRGRVKGMHAWACKANEDEDGGNEVVNPLDLEKEFRKALDSEESKALMKDLADATKRVSEKKRELDDISRQEKKVQELQSFLERLDADQQVADSEVSEMEEEVFKAEASVRAAELALVMARAGDSGAELSQKWETANIDEDAERIESGKAAALSAVAGTFASLPFTFSVGGGLTVGALLSQAGILLSCALFGVTYRYAVRRDLGNVQLKSGIAAAFGIVRGAGYATQALTGFPETGIDSILKASLETGESVLLFITAAVALDYCLQNNVLSPFPSKKQP</sequence>
<evidence type="ECO:0000313" key="4">
    <source>
        <dbReference type="EMBL" id="PNR48476.1"/>
    </source>
</evidence>